<accession>A0ABU6S858</accession>
<dbReference type="InterPro" id="IPR008962">
    <property type="entry name" value="PapD-like_sf"/>
</dbReference>
<reference evidence="7 8" key="1">
    <citation type="journal article" date="2023" name="Plants (Basel)">
        <title>Bridging the Gap: Combining Genomics and Transcriptomics Approaches to Understand Stylosanthes scabra, an Orphan Legume from the Brazilian Caatinga.</title>
        <authorList>
            <person name="Ferreira-Neto J.R.C."/>
            <person name="da Silva M.D."/>
            <person name="Binneck E."/>
            <person name="de Melo N.F."/>
            <person name="da Silva R.H."/>
            <person name="de Melo A.L.T.M."/>
            <person name="Pandolfi V."/>
            <person name="Bustamante F.O."/>
            <person name="Brasileiro-Vidal A.C."/>
            <person name="Benko-Iseppon A.M."/>
        </authorList>
    </citation>
    <scope>NUCLEOTIDE SEQUENCE [LARGE SCALE GENOMIC DNA]</scope>
    <source>
        <tissue evidence="7">Leaves</tissue>
    </source>
</reference>
<dbReference type="Pfam" id="PF00635">
    <property type="entry name" value="Motile_Sperm"/>
    <property type="match status" value="1"/>
</dbReference>
<dbReference type="PANTHER" id="PTHR10809">
    <property type="entry name" value="VESICLE-ASSOCIATED MEMBRANE PROTEIN-ASSOCIATED PROTEIN"/>
    <property type="match status" value="1"/>
</dbReference>
<keyword evidence="5" id="KW-0472">Membrane</keyword>
<dbReference type="PANTHER" id="PTHR10809:SF6">
    <property type="entry name" value="AT11025P-RELATED"/>
    <property type="match status" value="1"/>
</dbReference>
<comment type="subcellular location">
    <subcellularLocation>
        <location evidence="1">Membrane</location>
        <topology evidence="1">Single-pass type IV membrane protein</topology>
    </subcellularLocation>
</comment>
<dbReference type="Gene3D" id="2.60.40.10">
    <property type="entry name" value="Immunoglobulins"/>
    <property type="match status" value="1"/>
</dbReference>
<evidence type="ECO:0000259" key="6">
    <source>
        <dbReference type="PROSITE" id="PS50202"/>
    </source>
</evidence>
<sequence length="177" mass="19383">MSNGEPLSIEPLELKFPFELKKNISCSLQLSNKTDSYVSFKVKTTNPNKYRVRPNPGIVLPRSTCDVIVTMLAQKESPPDMQCRDQFLFQIVRTFDGASAKDINAEMVLTSYWIGLALGNLLLDLGSRTDGSVLSSGLAACGILRDHESDSKIALDLCHRDLLSFHSASPLVAAGHT</sequence>
<keyword evidence="3" id="KW-0812">Transmembrane</keyword>
<feature type="domain" description="MSP" evidence="6">
    <location>
        <begin position="6"/>
        <end position="119"/>
    </location>
</feature>
<dbReference type="InterPro" id="IPR000535">
    <property type="entry name" value="MSP_dom"/>
</dbReference>
<name>A0ABU6S858_9FABA</name>
<evidence type="ECO:0000256" key="5">
    <source>
        <dbReference type="ARBA" id="ARBA00023136"/>
    </source>
</evidence>
<evidence type="ECO:0000313" key="7">
    <source>
        <dbReference type="EMBL" id="MED6132319.1"/>
    </source>
</evidence>
<comment type="similarity">
    <text evidence="2">Belongs to the VAMP-associated protein (VAP) (TC 9.B.17) family.</text>
</comment>
<organism evidence="7 8">
    <name type="scientific">Stylosanthes scabra</name>
    <dbReference type="NCBI Taxonomy" id="79078"/>
    <lineage>
        <taxon>Eukaryota</taxon>
        <taxon>Viridiplantae</taxon>
        <taxon>Streptophyta</taxon>
        <taxon>Embryophyta</taxon>
        <taxon>Tracheophyta</taxon>
        <taxon>Spermatophyta</taxon>
        <taxon>Magnoliopsida</taxon>
        <taxon>eudicotyledons</taxon>
        <taxon>Gunneridae</taxon>
        <taxon>Pentapetalae</taxon>
        <taxon>rosids</taxon>
        <taxon>fabids</taxon>
        <taxon>Fabales</taxon>
        <taxon>Fabaceae</taxon>
        <taxon>Papilionoideae</taxon>
        <taxon>50 kb inversion clade</taxon>
        <taxon>dalbergioids sensu lato</taxon>
        <taxon>Dalbergieae</taxon>
        <taxon>Pterocarpus clade</taxon>
        <taxon>Stylosanthes</taxon>
    </lineage>
</organism>
<dbReference type="SUPFAM" id="SSF49354">
    <property type="entry name" value="PapD-like"/>
    <property type="match status" value="1"/>
</dbReference>
<comment type="caution">
    <text evidence="7">The sequence shown here is derived from an EMBL/GenBank/DDBJ whole genome shotgun (WGS) entry which is preliminary data.</text>
</comment>
<dbReference type="InterPro" id="IPR016763">
    <property type="entry name" value="VAP"/>
</dbReference>
<evidence type="ECO:0000256" key="2">
    <source>
        <dbReference type="ARBA" id="ARBA00008932"/>
    </source>
</evidence>
<protein>
    <recommendedName>
        <fullName evidence="6">MSP domain-containing protein</fullName>
    </recommendedName>
</protein>
<keyword evidence="8" id="KW-1185">Reference proteome</keyword>
<evidence type="ECO:0000256" key="3">
    <source>
        <dbReference type="ARBA" id="ARBA00022692"/>
    </source>
</evidence>
<evidence type="ECO:0000256" key="1">
    <source>
        <dbReference type="ARBA" id="ARBA00004211"/>
    </source>
</evidence>
<dbReference type="Proteomes" id="UP001341840">
    <property type="component" value="Unassembled WGS sequence"/>
</dbReference>
<dbReference type="EMBL" id="JASCZI010060468">
    <property type="protein sequence ID" value="MED6132319.1"/>
    <property type="molecule type" value="Genomic_DNA"/>
</dbReference>
<dbReference type="InterPro" id="IPR013783">
    <property type="entry name" value="Ig-like_fold"/>
</dbReference>
<evidence type="ECO:0000256" key="4">
    <source>
        <dbReference type="ARBA" id="ARBA00022989"/>
    </source>
</evidence>
<dbReference type="PROSITE" id="PS50202">
    <property type="entry name" value="MSP"/>
    <property type="match status" value="1"/>
</dbReference>
<evidence type="ECO:0000313" key="8">
    <source>
        <dbReference type="Proteomes" id="UP001341840"/>
    </source>
</evidence>
<keyword evidence="4" id="KW-1133">Transmembrane helix</keyword>
<proteinExistence type="inferred from homology"/>
<gene>
    <name evidence="7" type="ORF">PIB30_017947</name>
</gene>